<dbReference type="EMBL" id="KZ825834">
    <property type="protein sequence ID" value="PYH96748.1"/>
    <property type="molecule type" value="Genomic_DNA"/>
</dbReference>
<proteinExistence type="predicted"/>
<feature type="region of interest" description="Disordered" evidence="2">
    <location>
        <begin position="132"/>
        <end position="154"/>
    </location>
</feature>
<dbReference type="STRING" id="1448320.A0A319E7Q8"/>
<gene>
    <name evidence="3" type="ORF">BO71DRAFT_164915</name>
</gene>
<feature type="compositionally biased region" description="Low complexity" evidence="2">
    <location>
        <begin position="72"/>
        <end position="85"/>
    </location>
</feature>
<evidence type="ECO:0000256" key="1">
    <source>
        <dbReference type="SAM" id="Coils"/>
    </source>
</evidence>
<dbReference type="AlphaFoldDB" id="A0A319E7Q8"/>
<evidence type="ECO:0000256" key="2">
    <source>
        <dbReference type="SAM" id="MobiDB-lite"/>
    </source>
</evidence>
<reference evidence="3 4" key="1">
    <citation type="submission" date="2018-02" db="EMBL/GenBank/DDBJ databases">
        <title>The genomes of Aspergillus section Nigri reveals drivers in fungal speciation.</title>
        <authorList>
            <consortium name="DOE Joint Genome Institute"/>
            <person name="Vesth T.C."/>
            <person name="Nybo J."/>
            <person name="Theobald S."/>
            <person name="Brandl J."/>
            <person name="Frisvad J.C."/>
            <person name="Nielsen K.F."/>
            <person name="Lyhne E.K."/>
            <person name="Kogle M.E."/>
            <person name="Kuo A."/>
            <person name="Riley R."/>
            <person name="Clum A."/>
            <person name="Nolan M."/>
            <person name="Lipzen A."/>
            <person name="Salamov A."/>
            <person name="Henrissat B."/>
            <person name="Wiebenga A."/>
            <person name="De vries R.P."/>
            <person name="Grigoriev I.V."/>
            <person name="Mortensen U.H."/>
            <person name="Andersen M.R."/>
            <person name="Baker S.E."/>
        </authorList>
    </citation>
    <scope>NUCLEOTIDE SEQUENCE [LARGE SCALE GENOMIC DNA]</scope>
    <source>
        <strain evidence="3 4">CBS 707.79</strain>
    </source>
</reference>
<protein>
    <submittedName>
        <fullName evidence="3">Uncharacterized protein</fullName>
    </submittedName>
</protein>
<evidence type="ECO:0000313" key="3">
    <source>
        <dbReference type="EMBL" id="PYH96748.1"/>
    </source>
</evidence>
<accession>A0A319E7Q8</accession>
<keyword evidence="4" id="KW-1185">Reference proteome</keyword>
<feature type="coiled-coil region" evidence="1">
    <location>
        <begin position="97"/>
        <end position="124"/>
    </location>
</feature>
<feature type="region of interest" description="Disordered" evidence="2">
    <location>
        <begin position="29"/>
        <end position="85"/>
    </location>
</feature>
<organism evidence="3 4">
    <name type="scientific">Aspergillus ellipticus CBS 707.79</name>
    <dbReference type="NCBI Taxonomy" id="1448320"/>
    <lineage>
        <taxon>Eukaryota</taxon>
        <taxon>Fungi</taxon>
        <taxon>Dikarya</taxon>
        <taxon>Ascomycota</taxon>
        <taxon>Pezizomycotina</taxon>
        <taxon>Eurotiomycetes</taxon>
        <taxon>Eurotiomycetidae</taxon>
        <taxon>Eurotiales</taxon>
        <taxon>Aspergillaceae</taxon>
        <taxon>Aspergillus</taxon>
        <taxon>Aspergillus subgen. Circumdati</taxon>
    </lineage>
</organism>
<dbReference type="Proteomes" id="UP000247810">
    <property type="component" value="Unassembled WGS sequence"/>
</dbReference>
<dbReference type="OrthoDB" id="4203839at2759"/>
<dbReference type="VEuPathDB" id="FungiDB:BO71DRAFT_164915"/>
<keyword evidence="1" id="KW-0175">Coiled coil</keyword>
<sequence length="294" mass="32037">MADRVSLTLHHIHRTVSSLPTYLHPVISPSNLPPSITNRTPQRQRQRHQQSSETSRVVIHNPVRGATPPPTYSTDTDTDTPTSTTTRASLHEALNHIARDAALIDRLEKRIDQLQDIVSMQRLMIDSLDGATVSSGRRSRHSGVGQASPGGAISAEARGGVDLSLDGEISVAIPGDGDGDVHGDGSPDMDRVIQQLAHRCRDLFRQTRAYAEAHGNRPGFVQDMTMTERAKEYLNAVVADETRVAYLLGNPMTRVSLLAKAVHYDLVKEVLCAGAVRGFDEMVDGRVALFERGG</sequence>
<evidence type="ECO:0000313" key="4">
    <source>
        <dbReference type="Proteomes" id="UP000247810"/>
    </source>
</evidence>
<name>A0A319E7Q8_9EURO</name>